<accession>A0A0F0IBF3</accession>
<comment type="caution">
    <text evidence="1">The sequence shown here is derived from an EMBL/GenBank/DDBJ whole genome shotgun (WGS) entry which is preliminary data.</text>
</comment>
<dbReference type="EMBL" id="JZEE01000376">
    <property type="protein sequence ID" value="KJK65020.1"/>
    <property type="molecule type" value="Genomic_DNA"/>
</dbReference>
<evidence type="ECO:0000313" key="2">
    <source>
        <dbReference type="Proteomes" id="UP000033540"/>
    </source>
</evidence>
<dbReference type="OrthoDB" id="10513799at2759"/>
<protein>
    <submittedName>
        <fullName evidence="1">Uncharacterized protein</fullName>
    </submittedName>
</protein>
<dbReference type="Proteomes" id="UP000033540">
    <property type="component" value="Unassembled WGS sequence"/>
</dbReference>
<dbReference type="AlphaFoldDB" id="A0A0F0IBF3"/>
<evidence type="ECO:0000313" key="1">
    <source>
        <dbReference type="EMBL" id="KJK65020.1"/>
    </source>
</evidence>
<organism evidence="1 2">
    <name type="scientific">Aspergillus parasiticus (strain ATCC 56775 / NRRL 5862 / SRRC 143 / SU-1)</name>
    <dbReference type="NCBI Taxonomy" id="1403190"/>
    <lineage>
        <taxon>Eukaryota</taxon>
        <taxon>Fungi</taxon>
        <taxon>Dikarya</taxon>
        <taxon>Ascomycota</taxon>
        <taxon>Pezizomycotina</taxon>
        <taxon>Eurotiomycetes</taxon>
        <taxon>Eurotiomycetidae</taxon>
        <taxon>Eurotiales</taxon>
        <taxon>Aspergillaceae</taxon>
        <taxon>Aspergillus</taxon>
        <taxon>Aspergillus subgen. Circumdati</taxon>
    </lineage>
</organism>
<sequence length="117" mass="13049">MNALNQLDEVKCSWNKPVIDQDVRKGESLRTATISGPAFHPPLKQLPTPVYPTHPLLHFHVGPDCSVFGVADQGATRLTLRLDASRTPKTTIDRFSANHLSIWNHDGFNIAFIVDTY</sequence>
<proteinExistence type="predicted"/>
<reference evidence="1 2" key="1">
    <citation type="submission" date="2015-02" db="EMBL/GenBank/DDBJ databases">
        <title>Draft genome sequence of Aspergillus parasiticus SU-1.</title>
        <authorList>
            <person name="Yu J."/>
            <person name="Fedorova N."/>
            <person name="Yin Y."/>
            <person name="Losada L."/>
            <person name="Zafar N."/>
            <person name="Taujale R."/>
            <person name="Ehrlich K.C."/>
            <person name="Bhatnagar D."/>
            <person name="Cleveland T.E."/>
            <person name="Bennett J.W."/>
            <person name="Nierman W.C."/>
        </authorList>
    </citation>
    <scope>NUCLEOTIDE SEQUENCE [LARGE SCALE GENOMIC DNA]</scope>
    <source>
        <strain evidence="2">ATCC 56775 / NRRL 5862 / SRRC 143 / SU-1</strain>
    </source>
</reference>
<gene>
    <name evidence="1" type="ORF">P875_00010758</name>
</gene>
<name>A0A0F0IBF3_ASPPU</name>